<comment type="subcellular location">
    <subcellularLocation>
        <location evidence="1">Membrane</location>
        <topology evidence="1">Multi-pass membrane protein</topology>
    </subcellularLocation>
</comment>
<keyword evidence="5 6" id="KW-0472">Membrane</keyword>
<reference evidence="7" key="1">
    <citation type="journal article" date="2023" name="Comput. Struct. Biotechnol. J.">
        <title>Discovery of a novel marine Bacteroidetes with a rich repertoire of carbohydrate-active enzymes.</title>
        <authorList>
            <person name="Chen B."/>
            <person name="Liu G."/>
            <person name="Chen Q."/>
            <person name="Wang H."/>
            <person name="Liu L."/>
            <person name="Tang K."/>
        </authorList>
    </citation>
    <scope>NUCLEOTIDE SEQUENCE</scope>
    <source>
        <strain evidence="7">TK19036</strain>
    </source>
</reference>
<dbReference type="Gene3D" id="1.20.1740.10">
    <property type="entry name" value="Amino acid/polyamine transporter I"/>
    <property type="match status" value="1"/>
</dbReference>
<feature type="transmembrane region" description="Helical" evidence="6">
    <location>
        <begin position="59"/>
        <end position="79"/>
    </location>
</feature>
<sequence length="506" mass="55117">MQYQNIKKPLSMYDQDMRRSGLKKVLGKWSLTSLGVGAVIGAGIFVMTGLAAREFAGPALVLSFVVAGTGCAFAALCYAEFASLLPVEGSAYAYSFATVGELFAWIIGWDLILEYAMSAATVAVGWSGYLGKILHLLHIRPPLWLMQDAHTARHLLEQSPVSELTLHYSSLNLPSLGSIPVAINLPAFCVVLVITFILIRGVQEAARTNLIMVIMKVVVVLFVIVVGAFYVNPENWHPFIPERTTNDSGDLAFGISGILAGAAYVFFAYIGFDAVSTQAGEAHTPRKDVPFGILVSLLICTVLYILVSLVLTGMVKYTQLDLTAPIAAAFAAHNLSFAVWIISLAALAGLTSVLLVTMLAQTRLFYAMAQDGLLPLKTFGDLHEKFRTPVRGTILTGLVVAMVASVTPIELIAKLVNIGTLFAFTMVCIAVWRMRYKEPTAHRPFKVPYLPVIASLGILFNVGLMFSLEWENWARLGLWLVFGLVVYIGYGYRNSKVRKAREPLAA</sequence>
<accession>A0AA49GKS9</accession>
<proteinExistence type="predicted"/>
<reference evidence="7" key="2">
    <citation type="journal article" date="2024" name="Antonie Van Leeuwenhoek">
        <title>Roseihalotalea indica gen. nov., sp. nov., a halophilic Bacteroidetes from mesopelagic Southwest Indian Ocean with higher carbohydrate metabolic potential.</title>
        <authorList>
            <person name="Chen B."/>
            <person name="Zhang M."/>
            <person name="Lin D."/>
            <person name="Ye J."/>
            <person name="Tang K."/>
        </authorList>
    </citation>
    <scope>NUCLEOTIDE SEQUENCE</scope>
    <source>
        <strain evidence="7">TK19036</strain>
    </source>
</reference>
<feature type="transmembrane region" description="Helical" evidence="6">
    <location>
        <begin position="473"/>
        <end position="492"/>
    </location>
</feature>
<dbReference type="InterPro" id="IPR002293">
    <property type="entry name" value="AA/rel_permease1"/>
</dbReference>
<evidence type="ECO:0000256" key="6">
    <source>
        <dbReference type="SAM" id="Phobius"/>
    </source>
</evidence>
<feature type="transmembrane region" description="Helical" evidence="6">
    <location>
        <begin position="179"/>
        <end position="199"/>
    </location>
</feature>
<keyword evidence="3 6" id="KW-0812">Transmembrane</keyword>
<dbReference type="PIRSF" id="PIRSF006060">
    <property type="entry name" value="AA_transporter"/>
    <property type="match status" value="1"/>
</dbReference>
<feature type="transmembrane region" description="Helical" evidence="6">
    <location>
        <begin position="392"/>
        <end position="409"/>
    </location>
</feature>
<evidence type="ECO:0000256" key="2">
    <source>
        <dbReference type="ARBA" id="ARBA00022448"/>
    </source>
</evidence>
<dbReference type="GO" id="GO:0015171">
    <property type="term" value="F:amino acid transmembrane transporter activity"/>
    <property type="evidence" value="ECO:0007669"/>
    <property type="project" value="TreeGrafter"/>
</dbReference>
<gene>
    <name evidence="7" type="ORF">K4G66_24745</name>
</gene>
<feature type="transmembrane region" description="Helical" evidence="6">
    <location>
        <begin position="293"/>
        <end position="317"/>
    </location>
</feature>
<evidence type="ECO:0000313" key="7">
    <source>
        <dbReference type="EMBL" id="WKN35584.1"/>
    </source>
</evidence>
<feature type="transmembrane region" description="Helical" evidence="6">
    <location>
        <begin position="447"/>
        <end position="467"/>
    </location>
</feature>
<name>A0AA49GKS9_9BACT</name>
<organism evidence="7">
    <name type="scientific">Roseihalotalea indica</name>
    <dbReference type="NCBI Taxonomy" id="2867963"/>
    <lineage>
        <taxon>Bacteria</taxon>
        <taxon>Pseudomonadati</taxon>
        <taxon>Bacteroidota</taxon>
        <taxon>Cytophagia</taxon>
        <taxon>Cytophagales</taxon>
        <taxon>Catalimonadaceae</taxon>
        <taxon>Roseihalotalea</taxon>
    </lineage>
</organism>
<feature type="transmembrane region" description="Helical" evidence="6">
    <location>
        <begin position="25"/>
        <end position="47"/>
    </location>
</feature>
<dbReference type="PANTHER" id="PTHR43243">
    <property type="entry name" value="INNER MEMBRANE TRANSPORTER YGJI-RELATED"/>
    <property type="match status" value="1"/>
</dbReference>
<feature type="transmembrane region" description="Helical" evidence="6">
    <location>
        <begin position="91"/>
        <end position="112"/>
    </location>
</feature>
<feature type="transmembrane region" description="Helical" evidence="6">
    <location>
        <begin position="337"/>
        <end position="360"/>
    </location>
</feature>
<dbReference type="Pfam" id="PF13520">
    <property type="entry name" value="AA_permease_2"/>
    <property type="match status" value="1"/>
</dbReference>
<feature type="transmembrane region" description="Helical" evidence="6">
    <location>
        <begin position="211"/>
        <end position="231"/>
    </location>
</feature>
<dbReference type="GO" id="GO:0016020">
    <property type="term" value="C:membrane"/>
    <property type="evidence" value="ECO:0007669"/>
    <property type="project" value="UniProtKB-SubCell"/>
</dbReference>
<dbReference type="EMBL" id="CP120682">
    <property type="protein sequence ID" value="WKN35584.1"/>
    <property type="molecule type" value="Genomic_DNA"/>
</dbReference>
<protein>
    <submittedName>
        <fullName evidence="7">Amino acid permease</fullName>
    </submittedName>
</protein>
<keyword evidence="4 6" id="KW-1133">Transmembrane helix</keyword>
<evidence type="ECO:0000256" key="5">
    <source>
        <dbReference type="ARBA" id="ARBA00023136"/>
    </source>
</evidence>
<feature type="transmembrane region" description="Helical" evidence="6">
    <location>
        <begin position="415"/>
        <end position="435"/>
    </location>
</feature>
<dbReference type="AlphaFoldDB" id="A0AA49GKS9"/>
<dbReference type="PANTHER" id="PTHR43243:SF4">
    <property type="entry name" value="CATIONIC AMINO ACID TRANSPORTER 4"/>
    <property type="match status" value="1"/>
</dbReference>
<evidence type="ECO:0000256" key="1">
    <source>
        <dbReference type="ARBA" id="ARBA00004141"/>
    </source>
</evidence>
<keyword evidence="2" id="KW-0813">Transport</keyword>
<feature type="transmembrane region" description="Helical" evidence="6">
    <location>
        <begin position="251"/>
        <end position="272"/>
    </location>
</feature>
<evidence type="ECO:0000256" key="4">
    <source>
        <dbReference type="ARBA" id="ARBA00022989"/>
    </source>
</evidence>
<evidence type="ECO:0000256" key="3">
    <source>
        <dbReference type="ARBA" id="ARBA00022692"/>
    </source>
</evidence>